<dbReference type="AlphaFoldDB" id="A0A151SE99"/>
<keyword evidence="2" id="KW-1185">Reference proteome</keyword>
<dbReference type="Proteomes" id="UP000075243">
    <property type="component" value="Unassembled WGS sequence"/>
</dbReference>
<dbReference type="EMBL" id="KQ483416">
    <property type="protein sequence ID" value="KYP53160.1"/>
    <property type="molecule type" value="Genomic_DNA"/>
</dbReference>
<dbReference type="PANTHER" id="PTHR11439:SF470">
    <property type="entry name" value="CYSTEINE-RICH RLK (RECEPTOR-LIKE PROTEIN KINASE) 8"/>
    <property type="match status" value="1"/>
</dbReference>
<evidence type="ECO:0000313" key="1">
    <source>
        <dbReference type="EMBL" id="KYP53160.1"/>
    </source>
</evidence>
<accession>A0A151SE99</accession>
<proteinExistence type="predicted"/>
<name>A0A151SE99_CAJCA</name>
<dbReference type="Gramene" id="C.cajan_24885.t">
    <property type="protein sequence ID" value="C.cajan_24885.t.cds1"/>
    <property type="gene ID" value="C.cajan_24885"/>
</dbReference>
<dbReference type="OMA" id="LLERNHC"/>
<sequence length="111" mass="12871">MKDLGKLKYFLRIEVAYSKNGIFISQRKYVLDLLKETGKLGCRTSTIPIEQNHRIGSEESTPIKKAQYLRLVGKLIYLSHTRPNIAYAVSVVSQFMHDSRERHMQAVYKIL</sequence>
<evidence type="ECO:0000313" key="2">
    <source>
        <dbReference type="Proteomes" id="UP000075243"/>
    </source>
</evidence>
<protein>
    <recommendedName>
        <fullName evidence="3">Reverse transcriptase Ty1/copia-type domain-containing protein</fullName>
    </recommendedName>
</protein>
<gene>
    <name evidence="1" type="ORF">KK1_024983</name>
</gene>
<organism evidence="1 2">
    <name type="scientific">Cajanus cajan</name>
    <name type="common">Pigeon pea</name>
    <name type="synonym">Cajanus indicus</name>
    <dbReference type="NCBI Taxonomy" id="3821"/>
    <lineage>
        <taxon>Eukaryota</taxon>
        <taxon>Viridiplantae</taxon>
        <taxon>Streptophyta</taxon>
        <taxon>Embryophyta</taxon>
        <taxon>Tracheophyta</taxon>
        <taxon>Spermatophyta</taxon>
        <taxon>Magnoliopsida</taxon>
        <taxon>eudicotyledons</taxon>
        <taxon>Gunneridae</taxon>
        <taxon>Pentapetalae</taxon>
        <taxon>rosids</taxon>
        <taxon>fabids</taxon>
        <taxon>Fabales</taxon>
        <taxon>Fabaceae</taxon>
        <taxon>Papilionoideae</taxon>
        <taxon>50 kb inversion clade</taxon>
        <taxon>NPAAA clade</taxon>
        <taxon>indigoferoid/millettioid clade</taxon>
        <taxon>Phaseoleae</taxon>
        <taxon>Cajanus</taxon>
    </lineage>
</organism>
<reference evidence="1" key="1">
    <citation type="journal article" date="2012" name="Nat. Biotechnol.">
        <title>Draft genome sequence of pigeonpea (Cajanus cajan), an orphan legume crop of resource-poor farmers.</title>
        <authorList>
            <person name="Varshney R.K."/>
            <person name="Chen W."/>
            <person name="Li Y."/>
            <person name="Bharti A.K."/>
            <person name="Saxena R.K."/>
            <person name="Schlueter J.A."/>
            <person name="Donoghue M.T."/>
            <person name="Azam S."/>
            <person name="Fan G."/>
            <person name="Whaley A.M."/>
            <person name="Farmer A.D."/>
            <person name="Sheridan J."/>
            <person name="Iwata A."/>
            <person name="Tuteja R."/>
            <person name="Penmetsa R.V."/>
            <person name="Wu W."/>
            <person name="Upadhyaya H.D."/>
            <person name="Yang S.P."/>
            <person name="Shah T."/>
            <person name="Saxena K.B."/>
            <person name="Michael T."/>
            <person name="McCombie W.R."/>
            <person name="Yang B."/>
            <person name="Zhang G."/>
            <person name="Yang H."/>
            <person name="Wang J."/>
            <person name="Spillane C."/>
            <person name="Cook D.R."/>
            <person name="May G.D."/>
            <person name="Xu X."/>
            <person name="Jackson S.A."/>
        </authorList>
    </citation>
    <scope>NUCLEOTIDE SEQUENCE [LARGE SCALE GENOMIC DNA]</scope>
</reference>
<dbReference type="PANTHER" id="PTHR11439">
    <property type="entry name" value="GAG-POL-RELATED RETROTRANSPOSON"/>
    <property type="match status" value="1"/>
</dbReference>
<evidence type="ECO:0008006" key="3">
    <source>
        <dbReference type="Google" id="ProtNLM"/>
    </source>
</evidence>